<proteinExistence type="predicted"/>
<dbReference type="PROSITE" id="PS51677">
    <property type="entry name" value="NODB"/>
    <property type="match status" value="1"/>
</dbReference>
<sequence length="357" mass="40089">MKFLSIAFLLMVSPVCFGLVVLQYHHVSDKTPSSTSVSPDLFEQHIRYLAENNFNVLTADEFADSLTFEKSLTDDKSVLITFDDGYDSVLTEAHEVLKKYNFPYIVFINPSKVGSKGYLSLKELQQLEGDGAAIANHTWNHPHLIREKPSETKADWRLRVTEEITTTQQFIEANFDATTKLFAYPYGEFNQALAQLLEQLGFIGFSQHSGAIGHFDNRQALPRFAFGGNYGLMSDFRIKVNSLPLPVAHVDVRDKSGNLLYEPLLTEGSSIPKVTIQIQNNGSHPKNLQLSCFASGVGSIAVKKIDSTTFETQSPEPLPVGRSRYNCTATSKLAGRFYWLSLPFYKKNDDGSWYPEY</sequence>
<organism evidence="4 5">
    <name type="scientific">Sessilibacter corallicola</name>
    <dbReference type="NCBI Taxonomy" id="2904075"/>
    <lineage>
        <taxon>Bacteria</taxon>
        <taxon>Pseudomonadati</taxon>
        <taxon>Pseudomonadota</taxon>
        <taxon>Gammaproteobacteria</taxon>
        <taxon>Cellvibrionales</taxon>
        <taxon>Cellvibrionaceae</taxon>
        <taxon>Sessilibacter</taxon>
    </lineage>
</organism>
<dbReference type="RefSeq" id="WP_353302073.1">
    <property type="nucleotide sequence ID" value="NZ_BAABWN010000003.1"/>
</dbReference>
<feature type="domain" description="NodB homology" evidence="3">
    <location>
        <begin position="76"/>
        <end position="291"/>
    </location>
</feature>
<dbReference type="CDD" id="cd10973">
    <property type="entry name" value="CE4_DAC_u4_5s"/>
    <property type="match status" value="1"/>
</dbReference>
<dbReference type="EMBL" id="BAABWN010000003">
    <property type="protein sequence ID" value="GAA6167430.1"/>
    <property type="molecule type" value="Genomic_DNA"/>
</dbReference>
<dbReference type="PANTHER" id="PTHR34216">
    <property type="match status" value="1"/>
</dbReference>
<reference evidence="4 5" key="1">
    <citation type="submission" date="2024-04" db="EMBL/GenBank/DDBJ databases">
        <title>Draft genome sequence of Sessilibacter corallicola NBRC 116591.</title>
        <authorList>
            <person name="Miyakawa T."/>
            <person name="Kusuya Y."/>
            <person name="Miura T."/>
        </authorList>
    </citation>
    <scope>NUCLEOTIDE SEQUENCE [LARGE SCALE GENOMIC DNA]</scope>
    <source>
        <strain evidence="4 5">KU-00831-HH</strain>
    </source>
</reference>
<protein>
    <submittedName>
        <fullName evidence="4">Polysaccharide deacetylase family protein</fullName>
    </submittedName>
</protein>
<evidence type="ECO:0000256" key="1">
    <source>
        <dbReference type="ARBA" id="ARBA00004613"/>
    </source>
</evidence>
<evidence type="ECO:0000259" key="3">
    <source>
        <dbReference type="PROSITE" id="PS51677"/>
    </source>
</evidence>
<evidence type="ECO:0000313" key="5">
    <source>
        <dbReference type="Proteomes" id="UP001465153"/>
    </source>
</evidence>
<dbReference type="Proteomes" id="UP001465153">
    <property type="component" value="Unassembled WGS sequence"/>
</dbReference>
<dbReference type="InterPro" id="IPR051398">
    <property type="entry name" value="Polysacch_Deacetylase"/>
</dbReference>
<gene>
    <name evidence="4" type="ORF">NBRC116591_12400</name>
</gene>
<keyword evidence="5" id="KW-1185">Reference proteome</keyword>
<evidence type="ECO:0000256" key="2">
    <source>
        <dbReference type="ARBA" id="ARBA00022729"/>
    </source>
</evidence>
<dbReference type="Gene3D" id="3.20.20.370">
    <property type="entry name" value="Glycoside hydrolase/deacetylase"/>
    <property type="match status" value="1"/>
</dbReference>
<dbReference type="InterPro" id="IPR011330">
    <property type="entry name" value="Glyco_hydro/deAcase_b/a-brl"/>
</dbReference>
<comment type="caution">
    <text evidence="4">The sequence shown here is derived from an EMBL/GenBank/DDBJ whole genome shotgun (WGS) entry which is preliminary data.</text>
</comment>
<keyword evidence="2" id="KW-0732">Signal</keyword>
<accession>A0ABQ0A759</accession>
<name>A0ABQ0A759_9GAMM</name>
<dbReference type="InterPro" id="IPR002509">
    <property type="entry name" value="NODB_dom"/>
</dbReference>
<dbReference type="SUPFAM" id="SSF88713">
    <property type="entry name" value="Glycoside hydrolase/deacetylase"/>
    <property type="match status" value="1"/>
</dbReference>
<dbReference type="Pfam" id="PF01522">
    <property type="entry name" value="Polysacc_deac_1"/>
    <property type="match status" value="1"/>
</dbReference>
<comment type="subcellular location">
    <subcellularLocation>
        <location evidence="1">Secreted</location>
    </subcellularLocation>
</comment>
<dbReference type="PANTHER" id="PTHR34216:SF3">
    <property type="entry name" value="POLY-BETA-1,6-N-ACETYL-D-GLUCOSAMINE N-DEACETYLASE"/>
    <property type="match status" value="1"/>
</dbReference>
<evidence type="ECO:0000313" key="4">
    <source>
        <dbReference type="EMBL" id="GAA6167430.1"/>
    </source>
</evidence>